<reference evidence="4 5" key="2">
    <citation type="submission" date="2018-08" db="EMBL/GenBank/DDBJ databases">
        <title>Aphanomyces genome sequencing and annotation.</title>
        <authorList>
            <person name="Minardi D."/>
            <person name="Oidtmann B."/>
            <person name="Van Der Giezen M."/>
            <person name="Studholme D.J."/>
        </authorList>
    </citation>
    <scope>NUCLEOTIDE SEQUENCE [LARGE SCALE GENOMIC DNA]</scope>
    <source>
        <strain evidence="4 5">NJM0002</strain>
    </source>
</reference>
<evidence type="ECO:0000313" key="3">
    <source>
        <dbReference type="EMBL" id="ETV91066.1"/>
    </source>
</evidence>
<dbReference type="InterPro" id="IPR011993">
    <property type="entry name" value="PH-like_dom_sf"/>
</dbReference>
<dbReference type="PANTHER" id="PTHR22902:SF27">
    <property type="entry name" value="PLECKSTRIN HOMOLOGY DOMAIN-CONTAINING FAMILY A MEMBER 3"/>
    <property type="match status" value="1"/>
</dbReference>
<evidence type="ECO:0000313" key="5">
    <source>
        <dbReference type="Proteomes" id="UP000285060"/>
    </source>
</evidence>
<dbReference type="SMART" id="SM00233">
    <property type="entry name" value="PH"/>
    <property type="match status" value="1"/>
</dbReference>
<feature type="domain" description="PH" evidence="2">
    <location>
        <begin position="2"/>
        <end position="108"/>
    </location>
</feature>
<dbReference type="Gene3D" id="2.30.29.30">
    <property type="entry name" value="Pleckstrin-homology domain (PH domain)/Phosphotyrosine-binding domain (PTB)"/>
    <property type="match status" value="1"/>
</dbReference>
<reference evidence="3" key="1">
    <citation type="submission" date="2013-12" db="EMBL/GenBank/DDBJ databases">
        <title>The Genome Sequence of Aphanomyces invadans NJM9701.</title>
        <authorList>
            <consortium name="The Broad Institute Genomics Platform"/>
            <person name="Russ C."/>
            <person name="Tyler B."/>
            <person name="van West P."/>
            <person name="Dieguez-Uribeondo J."/>
            <person name="Young S.K."/>
            <person name="Zeng Q."/>
            <person name="Gargeya S."/>
            <person name="Fitzgerald M."/>
            <person name="Abouelleil A."/>
            <person name="Alvarado L."/>
            <person name="Chapman S.B."/>
            <person name="Gainer-Dewar J."/>
            <person name="Goldberg J."/>
            <person name="Griggs A."/>
            <person name="Gujja S."/>
            <person name="Hansen M."/>
            <person name="Howarth C."/>
            <person name="Imamovic A."/>
            <person name="Ireland A."/>
            <person name="Larimer J."/>
            <person name="McCowan C."/>
            <person name="Murphy C."/>
            <person name="Pearson M."/>
            <person name="Poon T.W."/>
            <person name="Priest M."/>
            <person name="Roberts A."/>
            <person name="Saif S."/>
            <person name="Shea T."/>
            <person name="Sykes S."/>
            <person name="Wortman J."/>
            <person name="Nusbaum C."/>
            <person name="Birren B."/>
        </authorList>
    </citation>
    <scope>NUCLEOTIDE SEQUENCE [LARGE SCALE GENOMIC DNA]</scope>
    <source>
        <strain evidence="3">NJM9701</strain>
    </source>
</reference>
<gene>
    <name evidence="4" type="ORF">DYB32_008111</name>
    <name evidence="3" type="ORF">H310_14230</name>
</gene>
<dbReference type="GO" id="GO:0005802">
    <property type="term" value="C:trans-Golgi network"/>
    <property type="evidence" value="ECO:0007669"/>
    <property type="project" value="TreeGrafter"/>
</dbReference>
<evidence type="ECO:0000259" key="2">
    <source>
        <dbReference type="PROSITE" id="PS50003"/>
    </source>
</evidence>
<dbReference type="GeneID" id="20091280"/>
<evidence type="ECO:0000256" key="1">
    <source>
        <dbReference type="ARBA" id="ARBA00022553"/>
    </source>
</evidence>
<sequence>MVLLKRGCMYKQGSGAGFFQRKNWKKRYFVLTQDDLRYFDEEQGVLKGCLDLSECTKESLETLPSDVVNNTPTSWCLAIRTPSRRFIMSFATEADMHGWAFAFLEAFKMNEDSGRNTYVVDGRLRGLVKEQKLRKHGSLSKLKMTPHNHAA</sequence>
<dbReference type="GO" id="GO:0001881">
    <property type="term" value="P:receptor recycling"/>
    <property type="evidence" value="ECO:0007669"/>
    <property type="project" value="TreeGrafter"/>
</dbReference>
<dbReference type="GO" id="GO:0042147">
    <property type="term" value="P:retrograde transport, endosome to Golgi"/>
    <property type="evidence" value="ECO:0007669"/>
    <property type="project" value="TreeGrafter"/>
</dbReference>
<dbReference type="PROSITE" id="PS50003">
    <property type="entry name" value="PH_DOMAIN"/>
    <property type="match status" value="1"/>
</dbReference>
<name>A0A024TBT6_9STRA</name>
<keyword evidence="1" id="KW-0597">Phosphoprotein</keyword>
<dbReference type="GO" id="GO:0005769">
    <property type="term" value="C:early endosome"/>
    <property type="evidence" value="ECO:0007669"/>
    <property type="project" value="TreeGrafter"/>
</dbReference>
<dbReference type="SUPFAM" id="SSF50729">
    <property type="entry name" value="PH domain-like"/>
    <property type="match status" value="1"/>
</dbReference>
<dbReference type="RefSeq" id="XP_008880262.1">
    <property type="nucleotide sequence ID" value="XM_008882040.1"/>
</dbReference>
<organism evidence="3">
    <name type="scientific">Aphanomyces invadans</name>
    <dbReference type="NCBI Taxonomy" id="157072"/>
    <lineage>
        <taxon>Eukaryota</taxon>
        <taxon>Sar</taxon>
        <taxon>Stramenopiles</taxon>
        <taxon>Oomycota</taxon>
        <taxon>Saprolegniomycetes</taxon>
        <taxon>Saprolegniales</taxon>
        <taxon>Verrucalvaceae</taxon>
        <taxon>Aphanomyces</taxon>
    </lineage>
</organism>
<dbReference type="OrthoDB" id="6108017at2759"/>
<accession>A0A024TBT6</accession>
<dbReference type="InterPro" id="IPR001849">
    <property type="entry name" value="PH_domain"/>
</dbReference>
<dbReference type="InterPro" id="IPR045188">
    <property type="entry name" value="Boi1/Boi2-like"/>
</dbReference>
<dbReference type="EMBL" id="KI914015">
    <property type="protein sequence ID" value="ETV91066.1"/>
    <property type="molecule type" value="Genomic_DNA"/>
</dbReference>
<proteinExistence type="predicted"/>
<dbReference type="GO" id="GO:0005829">
    <property type="term" value="C:cytosol"/>
    <property type="evidence" value="ECO:0007669"/>
    <property type="project" value="GOC"/>
</dbReference>
<dbReference type="STRING" id="157072.A0A024TBT6"/>
<dbReference type="Proteomes" id="UP000285060">
    <property type="component" value="Unassembled WGS sequence"/>
</dbReference>
<dbReference type="VEuPathDB" id="FungiDB:H310_14230"/>
<dbReference type="PANTHER" id="PTHR22902">
    <property type="entry name" value="SESQUIPEDALIAN"/>
    <property type="match status" value="1"/>
</dbReference>
<protein>
    <recommendedName>
        <fullName evidence="2">PH domain-containing protein</fullName>
    </recommendedName>
</protein>
<dbReference type="AlphaFoldDB" id="A0A024TBT6"/>
<dbReference type="Pfam" id="PF00169">
    <property type="entry name" value="PH"/>
    <property type="match status" value="1"/>
</dbReference>
<dbReference type="GO" id="GO:0007032">
    <property type="term" value="P:endosome organization"/>
    <property type="evidence" value="ECO:0007669"/>
    <property type="project" value="TreeGrafter"/>
</dbReference>
<keyword evidence="5" id="KW-1185">Reference proteome</keyword>
<dbReference type="EMBL" id="QUSY01001194">
    <property type="protein sequence ID" value="RHY25768.1"/>
    <property type="molecule type" value="Genomic_DNA"/>
</dbReference>
<evidence type="ECO:0000313" key="4">
    <source>
        <dbReference type="EMBL" id="RHY25768.1"/>
    </source>
</evidence>
<dbReference type="GO" id="GO:0055037">
    <property type="term" value="C:recycling endosome"/>
    <property type="evidence" value="ECO:0007669"/>
    <property type="project" value="TreeGrafter"/>
</dbReference>